<evidence type="ECO:0000313" key="3">
    <source>
        <dbReference type="Proteomes" id="UP000638313"/>
    </source>
</evidence>
<dbReference type="Proteomes" id="UP000638313">
    <property type="component" value="Unassembled WGS sequence"/>
</dbReference>
<feature type="transmembrane region" description="Helical" evidence="1">
    <location>
        <begin position="258"/>
        <end position="277"/>
    </location>
</feature>
<dbReference type="EMBL" id="BNBD01000001">
    <property type="protein sequence ID" value="GHF28675.1"/>
    <property type="molecule type" value="Genomic_DNA"/>
</dbReference>
<evidence type="ECO:0000256" key="1">
    <source>
        <dbReference type="SAM" id="Phobius"/>
    </source>
</evidence>
<keyword evidence="1" id="KW-0472">Membrane</keyword>
<feature type="transmembrane region" description="Helical" evidence="1">
    <location>
        <begin position="169"/>
        <end position="188"/>
    </location>
</feature>
<comment type="caution">
    <text evidence="2">The sequence shown here is derived from an EMBL/GenBank/DDBJ whole genome shotgun (WGS) entry which is preliminary data.</text>
</comment>
<proteinExistence type="predicted"/>
<keyword evidence="1" id="KW-1133">Transmembrane helix</keyword>
<feature type="transmembrane region" description="Helical" evidence="1">
    <location>
        <begin position="200"/>
        <end position="222"/>
    </location>
</feature>
<feature type="transmembrane region" description="Helical" evidence="1">
    <location>
        <begin position="136"/>
        <end position="157"/>
    </location>
</feature>
<dbReference type="AlphaFoldDB" id="A0A919AVT9"/>
<dbReference type="RefSeq" id="WP_190127857.1">
    <property type="nucleotide sequence ID" value="NZ_BNBD01000001.1"/>
</dbReference>
<gene>
    <name evidence="2" type="ORF">GCM10010218_07270</name>
</gene>
<organism evidence="2 3">
    <name type="scientific">Streptomyces mashuensis</name>
    <dbReference type="NCBI Taxonomy" id="33904"/>
    <lineage>
        <taxon>Bacteria</taxon>
        <taxon>Bacillati</taxon>
        <taxon>Actinomycetota</taxon>
        <taxon>Actinomycetes</taxon>
        <taxon>Kitasatosporales</taxon>
        <taxon>Streptomycetaceae</taxon>
        <taxon>Streptomyces</taxon>
    </lineage>
</organism>
<feature type="transmembrane region" description="Helical" evidence="1">
    <location>
        <begin position="42"/>
        <end position="63"/>
    </location>
</feature>
<feature type="transmembrane region" description="Helical" evidence="1">
    <location>
        <begin position="454"/>
        <end position="474"/>
    </location>
</feature>
<accession>A0A919AVT9</accession>
<reference evidence="2" key="2">
    <citation type="submission" date="2020-09" db="EMBL/GenBank/DDBJ databases">
        <authorList>
            <person name="Sun Q."/>
            <person name="Ohkuma M."/>
        </authorList>
    </citation>
    <scope>NUCLEOTIDE SEQUENCE</scope>
    <source>
        <strain evidence="2">JCM 4059</strain>
    </source>
</reference>
<feature type="transmembrane region" description="Helical" evidence="1">
    <location>
        <begin position="419"/>
        <end position="448"/>
    </location>
</feature>
<protein>
    <submittedName>
        <fullName evidence="2">Uncharacterized protein</fullName>
    </submittedName>
</protein>
<keyword evidence="1" id="KW-0812">Transmembrane</keyword>
<keyword evidence="3" id="KW-1185">Reference proteome</keyword>
<feature type="transmembrane region" description="Helical" evidence="1">
    <location>
        <begin position="75"/>
        <end position="98"/>
    </location>
</feature>
<reference evidence="2" key="1">
    <citation type="journal article" date="2014" name="Int. J. Syst. Evol. Microbiol.">
        <title>Complete genome sequence of Corynebacterium casei LMG S-19264T (=DSM 44701T), isolated from a smear-ripened cheese.</title>
        <authorList>
            <consortium name="US DOE Joint Genome Institute (JGI-PGF)"/>
            <person name="Walter F."/>
            <person name="Albersmeier A."/>
            <person name="Kalinowski J."/>
            <person name="Ruckert C."/>
        </authorList>
    </citation>
    <scope>NUCLEOTIDE SEQUENCE</scope>
    <source>
        <strain evidence="2">JCM 4059</strain>
    </source>
</reference>
<sequence>MTVLTPPGTAAVPDGSHTAAALAHLHEVRGAFRARRRKSAAMALYVVALAGAGWGLPLLVHAARADRHRPRAGTAAAGLLTSLPPAAAVVCLLVPLLLARGAVWRGPVVVDLATVTWLLPTPVARAAVLLPRLASAATLAGLVGAATGAVAGLLLAATGAATWPAAAGAGAWAGAATALTGTAAGVLVERHDRLMARHGARLFGTAWAVTALFAAGAAAAALRGSRPPSWLGPFFLWSGPWGWAAQPLAAATGTGTPAWWAGALLSAGFTTATLLLARREAPHIGRAALRLRATAATRVGTALSALELRQARAGIPALRERGSRPVLRLPAPRRTWLLMPWRDATGLLRAPGRLGWAAVWAAAAPALTALAPHTGGTTQRCVVAGGLVAAYLAAAQLVEPARLDSDDPRRSAHLPRTPGALALWHAVVPGLLLAGLLAAGGAAALAAGRLHPPAAAALLATAPALVGAALVGAYRGSVPTSVLVGVQTAMGNTGPVQTVVWYVRGPLVALLLTGPAVARTLCGGTYGPWHLAWQLLLGAGCLEWARRTARRLHRG</sequence>
<evidence type="ECO:0000313" key="2">
    <source>
        <dbReference type="EMBL" id="GHF28675.1"/>
    </source>
</evidence>
<feature type="transmembrane region" description="Helical" evidence="1">
    <location>
        <begin position="104"/>
        <end position="124"/>
    </location>
</feature>
<name>A0A919AVT9_9ACTN</name>